<dbReference type="PANTHER" id="PTHR45616">
    <property type="entry name" value="GATA-TYPE DOMAIN-CONTAINING PROTEIN"/>
    <property type="match status" value="1"/>
</dbReference>
<dbReference type="GO" id="GO:0005615">
    <property type="term" value="C:extracellular space"/>
    <property type="evidence" value="ECO:0007669"/>
    <property type="project" value="TreeGrafter"/>
</dbReference>
<evidence type="ECO:0000256" key="5">
    <source>
        <dbReference type="SAM" id="MobiDB-lite"/>
    </source>
</evidence>
<dbReference type="RefSeq" id="XP_032149158.1">
    <property type="nucleotide sequence ID" value="XM_032293267.1"/>
</dbReference>
<evidence type="ECO:0000256" key="1">
    <source>
        <dbReference type="ARBA" id="ARBA00022744"/>
    </source>
</evidence>
<feature type="region of interest" description="Disordered" evidence="5">
    <location>
        <begin position="25"/>
        <end position="52"/>
    </location>
</feature>
<gene>
    <name evidence="8" type="primary">LOC116561483</name>
</gene>
<dbReference type="AlphaFoldDB" id="A0A6J3J3L4"/>
<evidence type="ECO:0000313" key="7">
    <source>
        <dbReference type="Proteomes" id="UP000504640"/>
    </source>
</evidence>
<dbReference type="GeneID" id="116561483"/>
<evidence type="ECO:0000256" key="4">
    <source>
        <dbReference type="RuleBase" id="RU000685"/>
    </source>
</evidence>
<dbReference type="SUPFAM" id="SSF64593">
    <property type="entry name" value="Intermediate filament protein, coiled coil region"/>
    <property type="match status" value="1"/>
</dbReference>
<keyword evidence="7" id="KW-1185">Reference proteome</keyword>
<sequence length="115" mass="12739">MQSLRPSKEDLNGLNQAIQQLTVEVGSAESQPCELEKAKDPPAPQEEGGSGSTISKLAWLEAALQRAKQDVAWQLCEYQELMIIKRGLDFEIAAYHRLLEGLVWDLGQGMSISKQ</sequence>
<accession>A0A6J3J3L4</accession>
<dbReference type="PANTHER" id="PTHR45616:SF52">
    <property type="entry name" value="KERATIN, TYPE II CUTICULAR HB3"/>
    <property type="match status" value="1"/>
</dbReference>
<feature type="domain" description="IF rod" evidence="6">
    <location>
        <begin position="2"/>
        <end position="101"/>
    </location>
</feature>
<dbReference type="InterPro" id="IPR018039">
    <property type="entry name" value="IF_conserved"/>
</dbReference>
<keyword evidence="2 4" id="KW-0403">Intermediate filament</keyword>
<comment type="similarity">
    <text evidence="4">Belongs to the intermediate filament family.</text>
</comment>
<dbReference type="Gene3D" id="1.20.5.170">
    <property type="match status" value="1"/>
</dbReference>
<keyword evidence="1" id="KW-0416">Keratin</keyword>
<dbReference type="Pfam" id="PF00038">
    <property type="entry name" value="Filament"/>
    <property type="match status" value="1"/>
</dbReference>
<reference evidence="8" key="1">
    <citation type="submission" date="2025-08" db="UniProtKB">
        <authorList>
            <consortium name="RefSeq"/>
        </authorList>
    </citation>
    <scope>IDENTIFICATION</scope>
    <source>
        <tissue evidence="8">Blood</tissue>
    </source>
</reference>
<evidence type="ECO:0000256" key="2">
    <source>
        <dbReference type="ARBA" id="ARBA00022754"/>
    </source>
</evidence>
<dbReference type="Proteomes" id="UP000504640">
    <property type="component" value="Unplaced"/>
</dbReference>
<keyword evidence="3" id="KW-0175">Coiled coil</keyword>
<dbReference type="PROSITE" id="PS00226">
    <property type="entry name" value="IF_ROD_1"/>
    <property type="match status" value="1"/>
</dbReference>
<evidence type="ECO:0000256" key="3">
    <source>
        <dbReference type="ARBA" id="ARBA00023054"/>
    </source>
</evidence>
<dbReference type="GO" id="GO:0030280">
    <property type="term" value="F:structural constituent of skin epidermis"/>
    <property type="evidence" value="ECO:0007669"/>
    <property type="project" value="TreeGrafter"/>
</dbReference>
<name>A0A6J3J3L4_SAPAP</name>
<dbReference type="GO" id="GO:0031424">
    <property type="term" value="P:keratinization"/>
    <property type="evidence" value="ECO:0007669"/>
    <property type="project" value="TreeGrafter"/>
</dbReference>
<evidence type="ECO:0000313" key="8">
    <source>
        <dbReference type="RefSeq" id="XP_032149158.1"/>
    </source>
</evidence>
<organism evidence="7 8">
    <name type="scientific">Sapajus apella</name>
    <name type="common">Brown-capped capuchin</name>
    <name type="synonym">Cebus apella</name>
    <dbReference type="NCBI Taxonomy" id="9515"/>
    <lineage>
        <taxon>Eukaryota</taxon>
        <taxon>Metazoa</taxon>
        <taxon>Chordata</taxon>
        <taxon>Craniata</taxon>
        <taxon>Vertebrata</taxon>
        <taxon>Euteleostomi</taxon>
        <taxon>Mammalia</taxon>
        <taxon>Eutheria</taxon>
        <taxon>Euarchontoglires</taxon>
        <taxon>Primates</taxon>
        <taxon>Haplorrhini</taxon>
        <taxon>Platyrrhini</taxon>
        <taxon>Cebidae</taxon>
        <taxon>Cebinae</taxon>
        <taxon>Sapajus</taxon>
    </lineage>
</organism>
<dbReference type="GO" id="GO:0045095">
    <property type="term" value="C:keratin filament"/>
    <property type="evidence" value="ECO:0007669"/>
    <property type="project" value="TreeGrafter"/>
</dbReference>
<dbReference type="GO" id="GO:0045109">
    <property type="term" value="P:intermediate filament organization"/>
    <property type="evidence" value="ECO:0007669"/>
    <property type="project" value="TreeGrafter"/>
</dbReference>
<evidence type="ECO:0000259" key="6">
    <source>
        <dbReference type="Pfam" id="PF00038"/>
    </source>
</evidence>
<proteinExistence type="inferred from homology"/>
<protein>
    <submittedName>
        <fullName evidence="8">Keratin, type II microfibrillar, component 5-like</fullName>
    </submittedName>
</protein>
<dbReference type="InterPro" id="IPR039008">
    <property type="entry name" value="IF_rod_dom"/>
</dbReference>